<dbReference type="AlphaFoldDB" id="A0A0R1ZJ75"/>
<dbReference type="Gene3D" id="2.10.260.10">
    <property type="match status" value="1"/>
</dbReference>
<organism evidence="1 2">
    <name type="scientific">Lacticaseibacillus sharpeae JCM 1186 = DSM 20505</name>
    <dbReference type="NCBI Taxonomy" id="1291052"/>
    <lineage>
        <taxon>Bacteria</taxon>
        <taxon>Bacillati</taxon>
        <taxon>Bacillota</taxon>
        <taxon>Bacilli</taxon>
        <taxon>Lactobacillales</taxon>
        <taxon>Lactobacillaceae</taxon>
        <taxon>Lacticaseibacillus</taxon>
    </lineage>
</organism>
<dbReference type="STRING" id="1291052.FC18_GL001748"/>
<dbReference type="InterPro" id="IPR037914">
    <property type="entry name" value="SpoVT-AbrB_sf"/>
</dbReference>
<protein>
    <recommendedName>
        <fullName evidence="3">SpoVT-AbrB domain-containing protein</fullName>
    </recommendedName>
</protein>
<evidence type="ECO:0000313" key="1">
    <source>
        <dbReference type="EMBL" id="KRM55040.1"/>
    </source>
</evidence>
<evidence type="ECO:0000313" key="2">
    <source>
        <dbReference type="Proteomes" id="UP000051679"/>
    </source>
</evidence>
<dbReference type="PATRIC" id="fig|1291052.5.peg.1787"/>
<name>A0A0R1ZJ75_9LACO</name>
<dbReference type="EMBL" id="AYYO01000037">
    <property type="protein sequence ID" value="KRM55040.1"/>
    <property type="molecule type" value="Genomic_DNA"/>
</dbReference>
<dbReference type="Proteomes" id="UP000051679">
    <property type="component" value="Unassembled WGS sequence"/>
</dbReference>
<reference evidence="1 2" key="1">
    <citation type="journal article" date="2015" name="Genome Announc.">
        <title>Expanding the biotechnology potential of lactobacilli through comparative genomics of 213 strains and associated genera.</title>
        <authorList>
            <person name="Sun Z."/>
            <person name="Harris H.M."/>
            <person name="McCann A."/>
            <person name="Guo C."/>
            <person name="Argimon S."/>
            <person name="Zhang W."/>
            <person name="Yang X."/>
            <person name="Jeffery I.B."/>
            <person name="Cooney J.C."/>
            <person name="Kagawa T.F."/>
            <person name="Liu W."/>
            <person name="Song Y."/>
            <person name="Salvetti E."/>
            <person name="Wrobel A."/>
            <person name="Rasinkangas P."/>
            <person name="Parkhill J."/>
            <person name="Rea M.C."/>
            <person name="O'Sullivan O."/>
            <person name="Ritari J."/>
            <person name="Douillard F.P."/>
            <person name="Paul Ross R."/>
            <person name="Yang R."/>
            <person name="Briner A.E."/>
            <person name="Felis G.E."/>
            <person name="de Vos W.M."/>
            <person name="Barrangou R."/>
            <person name="Klaenhammer T.R."/>
            <person name="Caufield P.W."/>
            <person name="Cui Y."/>
            <person name="Zhang H."/>
            <person name="O'Toole P.W."/>
        </authorList>
    </citation>
    <scope>NUCLEOTIDE SEQUENCE [LARGE SCALE GENOMIC DNA]</scope>
    <source>
        <strain evidence="1 2">DSM 20505</strain>
    </source>
</reference>
<accession>A0A0R1ZJ75</accession>
<dbReference type="SUPFAM" id="SSF89447">
    <property type="entry name" value="AbrB/MazE/MraZ-like"/>
    <property type="match status" value="1"/>
</dbReference>
<gene>
    <name evidence="1" type="ORF">FC18_GL001748</name>
</gene>
<sequence>MSVTIPKAICDATRIKYGDEVSFAVNEDNSITIRLVVKNDEVDEQMIERDAKMYQKLKPAMDYLKDK</sequence>
<evidence type="ECO:0008006" key="3">
    <source>
        <dbReference type="Google" id="ProtNLM"/>
    </source>
</evidence>
<proteinExistence type="predicted"/>
<keyword evidence="2" id="KW-1185">Reference proteome</keyword>
<comment type="caution">
    <text evidence="1">The sequence shown here is derived from an EMBL/GenBank/DDBJ whole genome shotgun (WGS) entry which is preliminary data.</text>
</comment>
<dbReference type="GO" id="GO:0003677">
    <property type="term" value="F:DNA binding"/>
    <property type="evidence" value="ECO:0007669"/>
    <property type="project" value="InterPro"/>
</dbReference>